<dbReference type="Gene3D" id="1.10.10.10">
    <property type="entry name" value="Winged helix-like DNA-binding domain superfamily/Winged helix DNA-binding domain"/>
    <property type="match status" value="1"/>
</dbReference>
<comment type="similarity">
    <text evidence="1">Belongs to the LysR transcriptional regulatory family.</text>
</comment>
<dbReference type="Pfam" id="PF03466">
    <property type="entry name" value="LysR_substrate"/>
    <property type="match status" value="1"/>
</dbReference>
<dbReference type="Proteomes" id="UP000600247">
    <property type="component" value="Unassembled WGS sequence"/>
</dbReference>
<keyword evidence="3" id="KW-0238">DNA-binding</keyword>
<sequence>MGLDLRQLRYFIAITEEGGITAAAKKLHMAQPPLSQQLKKMENELGVQLIHRIGKTIELTDAGKTLYRQALKITKEMEECQKEVQETGQGVRGKLTIGINTLSDARLPELMLRYKQQFPNITYKIQQNESSQLCRLVRSREIELAIVRLPLELSEFSVLHLQGEPFYFVTSDPSGLEGKPVNYRTIEPYPLMLPSTEGLGIYHRIIEQFASVKITPRLLGECSDIALLMEFVSTGFASSIVPATVLKLHHTPRIHAYEIEVSPHVSTSGLIWLKDHYLSQAGRHFINLVSELH</sequence>
<dbReference type="Pfam" id="PF00126">
    <property type="entry name" value="HTH_1"/>
    <property type="match status" value="1"/>
</dbReference>
<dbReference type="Gene3D" id="3.40.190.290">
    <property type="match status" value="1"/>
</dbReference>
<evidence type="ECO:0000313" key="6">
    <source>
        <dbReference type="EMBL" id="GGG63669.1"/>
    </source>
</evidence>
<accession>A0A917LWL7</accession>
<feature type="domain" description="HTH lysR-type" evidence="5">
    <location>
        <begin position="3"/>
        <end position="60"/>
    </location>
</feature>
<evidence type="ECO:0000256" key="4">
    <source>
        <dbReference type="ARBA" id="ARBA00023163"/>
    </source>
</evidence>
<dbReference type="GO" id="GO:0003700">
    <property type="term" value="F:DNA-binding transcription factor activity"/>
    <property type="evidence" value="ECO:0007669"/>
    <property type="project" value="InterPro"/>
</dbReference>
<dbReference type="InterPro" id="IPR000847">
    <property type="entry name" value="LysR_HTH_N"/>
</dbReference>
<dbReference type="SUPFAM" id="SSF53850">
    <property type="entry name" value="Periplasmic binding protein-like II"/>
    <property type="match status" value="1"/>
</dbReference>
<protein>
    <submittedName>
        <fullName evidence="6">HTH-type transcriptional regulator BsdA</fullName>
    </submittedName>
</protein>
<dbReference type="GO" id="GO:0005829">
    <property type="term" value="C:cytosol"/>
    <property type="evidence" value="ECO:0007669"/>
    <property type="project" value="TreeGrafter"/>
</dbReference>
<dbReference type="RefSeq" id="WP_188888466.1">
    <property type="nucleotide sequence ID" value="NZ_BMHY01000002.1"/>
</dbReference>
<dbReference type="PANTHER" id="PTHR30419">
    <property type="entry name" value="HTH-TYPE TRANSCRIPTIONAL REGULATOR YBHD"/>
    <property type="match status" value="1"/>
</dbReference>
<evidence type="ECO:0000256" key="2">
    <source>
        <dbReference type="ARBA" id="ARBA00023015"/>
    </source>
</evidence>
<dbReference type="InterPro" id="IPR005119">
    <property type="entry name" value="LysR_subst-bd"/>
</dbReference>
<dbReference type="InterPro" id="IPR036388">
    <property type="entry name" value="WH-like_DNA-bd_sf"/>
</dbReference>
<evidence type="ECO:0000313" key="7">
    <source>
        <dbReference type="Proteomes" id="UP000600247"/>
    </source>
</evidence>
<dbReference type="InterPro" id="IPR036390">
    <property type="entry name" value="WH_DNA-bd_sf"/>
</dbReference>
<dbReference type="AlphaFoldDB" id="A0A917LWL7"/>
<keyword evidence="7" id="KW-1185">Reference proteome</keyword>
<evidence type="ECO:0000256" key="3">
    <source>
        <dbReference type="ARBA" id="ARBA00023125"/>
    </source>
</evidence>
<dbReference type="PROSITE" id="PS50931">
    <property type="entry name" value="HTH_LYSR"/>
    <property type="match status" value="1"/>
</dbReference>
<gene>
    <name evidence="6" type="primary">bsdA</name>
    <name evidence="6" type="ORF">GCM10010918_17060</name>
</gene>
<dbReference type="EMBL" id="BMHY01000002">
    <property type="protein sequence ID" value="GGG63669.1"/>
    <property type="molecule type" value="Genomic_DNA"/>
</dbReference>
<keyword evidence="2" id="KW-0805">Transcription regulation</keyword>
<dbReference type="PANTHER" id="PTHR30419:SF28">
    <property type="entry name" value="HTH-TYPE TRANSCRIPTIONAL REGULATOR BSDA"/>
    <property type="match status" value="1"/>
</dbReference>
<comment type="caution">
    <text evidence="6">The sequence shown here is derived from an EMBL/GenBank/DDBJ whole genome shotgun (WGS) entry which is preliminary data.</text>
</comment>
<dbReference type="InterPro" id="IPR050950">
    <property type="entry name" value="HTH-type_LysR_regulators"/>
</dbReference>
<dbReference type="FunFam" id="1.10.10.10:FF:000001">
    <property type="entry name" value="LysR family transcriptional regulator"/>
    <property type="match status" value="1"/>
</dbReference>
<evidence type="ECO:0000256" key="1">
    <source>
        <dbReference type="ARBA" id="ARBA00009437"/>
    </source>
</evidence>
<dbReference type="SUPFAM" id="SSF46785">
    <property type="entry name" value="Winged helix' DNA-binding domain"/>
    <property type="match status" value="1"/>
</dbReference>
<proteinExistence type="inferred from homology"/>
<dbReference type="PRINTS" id="PR00039">
    <property type="entry name" value="HTHLYSR"/>
</dbReference>
<evidence type="ECO:0000259" key="5">
    <source>
        <dbReference type="PROSITE" id="PS50931"/>
    </source>
</evidence>
<reference evidence="6 7" key="1">
    <citation type="journal article" date="2014" name="Int. J. Syst. Evol. Microbiol.">
        <title>Complete genome sequence of Corynebacterium casei LMG S-19264T (=DSM 44701T), isolated from a smear-ripened cheese.</title>
        <authorList>
            <consortium name="US DOE Joint Genome Institute (JGI-PGF)"/>
            <person name="Walter F."/>
            <person name="Albersmeier A."/>
            <person name="Kalinowski J."/>
            <person name="Ruckert C."/>
        </authorList>
    </citation>
    <scope>NUCLEOTIDE SEQUENCE [LARGE SCALE GENOMIC DNA]</scope>
    <source>
        <strain evidence="6 7">CGMCC 1.15286</strain>
    </source>
</reference>
<dbReference type="CDD" id="cd05466">
    <property type="entry name" value="PBP2_LTTR_substrate"/>
    <property type="match status" value="1"/>
</dbReference>
<name>A0A917LWL7_9BACL</name>
<organism evidence="6 7">
    <name type="scientific">Paenibacillus radicis</name>
    <name type="common">ex Gao et al. 2016</name>
    <dbReference type="NCBI Taxonomy" id="1737354"/>
    <lineage>
        <taxon>Bacteria</taxon>
        <taxon>Bacillati</taxon>
        <taxon>Bacillota</taxon>
        <taxon>Bacilli</taxon>
        <taxon>Bacillales</taxon>
        <taxon>Paenibacillaceae</taxon>
        <taxon>Paenibacillus</taxon>
    </lineage>
</organism>
<dbReference type="GO" id="GO:0003677">
    <property type="term" value="F:DNA binding"/>
    <property type="evidence" value="ECO:0007669"/>
    <property type="project" value="UniProtKB-KW"/>
</dbReference>
<keyword evidence="4" id="KW-0804">Transcription</keyword>